<accession>A0A087TLA8</accession>
<protein>
    <recommendedName>
        <fullName evidence="3">AB hydrolase-1 domain-containing protein</fullName>
    </recommendedName>
</protein>
<dbReference type="Proteomes" id="UP000054359">
    <property type="component" value="Unassembled WGS sequence"/>
</dbReference>
<evidence type="ECO:0000313" key="2">
    <source>
        <dbReference type="Proteomes" id="UP000054359"/>
    </source>
</evidence>
<organism evidence="1 2">
    <name type="scientific">Stegodyphus mimosarum</name>
    <name type="common">African social velvet spider</name>
    <dbReference type="NCBI Taxonomy" id="407821"/>
    <lineage>
        <taxon>Eukaryota</taxon>
        <taxon>Metazoa</taxon>
        <taxon>Ecdysozoa</taxon>
        <taxon>Arthropoda</taxon>
        <taxon>Chelicerata</taxon>
        <taxon>Arachnida</taxon>
        <taxon>Araneae</taxon>
        <taxon>Araneomorphae</taxon>
        <taxon>Entelegynae</taxon>
        <taxon>Eresoidea</taxon>
        <taxon>Eresidae</taxon>
        <taxon>Stegodyphus</taxon>
    </lineage>
</organism>
<evidence type="ECO:0000313" key="1">
    <source>
        <dbReference type="EMBL" id="KFM65897.1"/>
    </source>
</evidence>
<evidence type="ECO:0008006" key="3">
    <source>
        <dbReference type="Google" id="ProtNLM"/>
    </source>
</evidence>
<gene>
    <name evidence="1" type="ORF">X975_20164</name>
</gene>
<dbReference type="InterPro" id="IPR010463">
    <property type="entry name" value="DUF1057"/>
</dbReference>
<dbReference type="SUPFAM" id="SSF53474">
    <property type="entry name" value="alpha/beta-Hydrolases"/>
    <property type="match status" value="1"/>
</dbReference>
<dbReference type="OrthoDB" id="6431331at2759"/>
<proteinExistence type="predicted"/>
<dbReference type="Pfam" id="PF06342">
    <property type="entry name" value="DUF1057"/>
    <property type="match status" value="1"/>
</dbReference>
<feature type="non-terminal residue" evidence="1">
    <location>
        <position position="281"/>
    </location>
</feature>
<sequence>MSLSGSILRMTTFTLPSSRQKTVTLLRFAHALSKPKIEPCVENTSTVQRLPYTEALKEKQVQIAVCGQLYEKWRKERRYWSVPKGDVEFKVRYIDTGHQERSRNESPIVVALHGSPGSYKNFDAIISHLYRLGVRVISPIFPSLDIQNPTRFRHTPEEKSEYVKGFLKALRVPSVDLLMCHSSGLFPGLLLCAEDKEISANSLCLLNPTTFEEPRVMKPYWLTHSLIRVYEFPVGHQITTFLAKRMVQNRHLKEGNFEDHFLGSITMCHSSVPKVRFMTIS</sequence>
<dbReference type="EMBL" id="KK115741">
    <property type="protein sequence ID" value="KFM65897.1"/>
    <property type="molecule type" value="Genomic_DNA"/>
</dbReference>
<reference evidence="1 2" key="1">
    <citation type="submission" date="2013-11" db="EMBL/GenBank/DDBJ databases">
        <title>Genome sequencing of Stegodyphus mimosarum.</title>
        <authorList>
            <person name="Bechsgaard J."/>
        </authorList>
    </citation>
    <scope>NUCLEOTIDE SEQUENCE [LARGE SCALE GENOMIC DNA]</scope>
</reference>
<dbReference type="AlphaFoldDB" id="A0A087TLA8"/>
<keyword evidence="2" id="KW-1185">Reference proteome</keyword>
<name>A0A087TLA8_STEMI</name>
<dbReference type="Gene3D" id="3.40.50.1820">
    <property type="entry name" value="alpha/beta hydrolase"/>
    <property type="match status" value="1"/>
</dbReference>
<dbReference type="InterPro" id="IPR029058">
    <property type="entry name" value="AB_hydrolase_fold"/>
</dbReference>
<dbReference type="PANTHER" id="PTHR47533:SF4">
    <property type="entry name" value="AB HYDROLASE-1 DOMAIN-CONTAINING PROTEIN"/>
    <property type="match status" value="1"/>
</dbReference>
<dbReference type="PANTHER" id="PTHR47533">
    <property type="entry name" value="PROTEIN CBG21859"/>
    <property type="match status" value="1"/>
</dbReference>